<comment type="subcellular location">
    <subcellularLocation>
        <location evidence="1">Endomembrane system</location>
        <topology evidence="1">Multi-pass membrane protein</topology>
    </subcellularLocation>
</comment>
<keyword evidence="4 10" id="KW-0812">Transmembrane</keyword>
<dbReference type="OrthoDB" id="421226at2759"/>
<feature type="domain" description="Cyclic nucleotide-binding" evidence="11">
    <location>
        <begin position="486"/>
        <end position="570"/>
    </location>
</feature>
<dbReference type="STRING" id="218851.A0A2G5CTN8"/>
<dbReference type="Pfam" id="PF00027">
    <property type="entry name" value="cNMP_binding"/>
    <property type="match status" value="1"/>
</dbReference>
<feature type="transmembrane region" description="Helical" evidence="10">
    <location>
        <begin position="146"/>
        <end position="168"/>
    </location>
</feature>
<dbReference type="InterPro" id="IPR003938">
    <property type="entry name" value="K_chnl_volt-dep_EAG/ELK/ERG"/>
</dbReference>
<reference evidence="12 13" key="1">
    <citation type="submission" date="2017-09" db="EMBL/GenBank/DDBJ databases">
        <title>WGS assembly of Aquilegia coerulea Goldsmith.</title>
        <authorList>
            <person name="Hodges S."/>
            <person name="Kramer E."/>
            <person name="Nordborg M."/>
            <person name="Tomkins J."/>
            <person name="Borevitz J."/>
            <person name="Derieg N."/>
            <person name="Yan J."/>
            <person name="Mihaltcheva S."/>
            <person name="Hayes R.D."/>
            <person name="Rokhsar D."/>
        </authorList>
    </citation>
    <scope>NUCLEOTIDE SEQUENCE [LARGE SCALE GENOMIC DNA]</scope>
    <source>
        <strain evidence="13">cv. Goldsmith</strain>
    </source>
</reference>
<feature type="transmembrane region" description="Helical" evidence="10">
    <location>
        <begin position="189"/>
        <end position="209"/>
    </location>
</feature>
<dbReference type="Gene3D" id="1.10.287.70">
    <property type="match status" value="1"/>
</dbReference>
<comment type="similarity">
    <text evidence="2">Belongs to the cyclic nucleotide-gated cation channel (TC 1.A.1.5) family.</text>
</comment>
<dbReference type="Gene3D" id="1.10.287.630">
    <property type="entry name" value="Helix hairpin bin"/>
    <property type="match status" value="1"/>
</dbReference>
<evidence type="ECO:0000256" key="1">
    <source>
        <dbReference type="ARBA" id="ARBA00004127"/>
    </source>
</evidence>
<dbReference type="SUPFAM" id="SSF51206">
    <property type="entry name" value="cAMP-binding domain-like"/>
    <property type="match status" value="1"/>
</dbReference>
<dbReference type="FunFam" id="2.60.120.10:FF:000024">
    <property type="entry name" value="Cyclic nucleotide-gated ion channel 1"/>
    <property type="match status" value="1"/>
</dbReference>
<dbReference type="PROSITE" id="PS50042">
    <property type="entry name" value="CNMP_BINDING_3"/>
    <property type="match status" value="1"/>
</dbReference>
<sequence>MSFQEEKFVRFQDWTSDKTSRRRSQISTRDEQYPDNLTTETSSVGERFKKYVTWGTSGFNSITRSFNIRSFSDAHVTNTKSGKKILDPQGSFLQRWNKIFALSCVIAVYLDPLFFYIPVVDREKNCLDLDKKLQITACVLRSFTDMFYILHIIFQFRTAFIAPSSRVFGRGVLVEDLGAIAKRYLSSYFLIDVLAVLPLPQVVILIIVPELSGSVALNTKNVLRAVIFFQYFPRLYRMYPLYREVTRNSGIITQTAWAGAAFNLLLYMLASHIFGATWYFFAIEREDTCWRAACKRESCQLDSLYCGSSSSVKGNQFLNASCPILEPDKAQFDFGIYLDALQSRVVESTDFPQKLFYCLWWGLRSLSSLGQNLATSTYVGEIVFAVSISIFGLVLFSLLIGNMQTYLQSNTVRLEEMRIKRRDAEQWMSHRLLPEDLRERIRRYEQYRWQETRGVDEEYILHNLPKDLRRDIKRHLCLALLMRVPMFEKMDEQLLDAMCDRLKPILYTENSYIIREGDPVDEMLFIMRGKLLSVTTNGGRTGFLNSDYLKAGDFCGEELLTWALVPHSSSNLPTSTRTVQALKEVEAFALKADDLKFVASQFRRLHSKQLRHTFRLYSHHWRTWAACFIQAAWRRYWRKKLEESLYEEENRLQGALALTGGSSPSLGATIYASRFAANILRTIRRSGTRKARLAERLSPILLQKPDEPDFFAEDH</sequence>
<dbReference type="SUPFAM" id="SSF81324">
    <property type="entry name" value="Voltage-gated potassium channels"/>
    <property type="match status" value="1"/>
</dbReference>
<dbReference type="CDD" id="cd00038">
    <property type="entry name" value="CAP_ED"/>
    <property type="match status" value="1"/>
</dbReference>
<dbReference type="Proteomes" id="UP000230069">
    <property type="component" value="Unassembled WGS sequence"/>
</dbReference>
<keyword evidence="5 10" id="KW-1133">Transmembrane helix</keyword>
<keyword evidence="7 10" id="KW-0472">Membrane</keyword>
<dbReference type="FunFam" id="1.10.287.630:FF:000003">
    <property type="entry name" value="Cyclic nucleotide-gated ion channel 1"/>
    <property type="match status" value="1"/>
</dbReference>
<name>A0A2G5CTN8_AQUCA</name>
<dbReference type="GO" id="GO:0005249">
    <property type="term" value="F:voltage-gated potassium channel activity"/>
    <property type="evidence" value="ECO:0007669"/>
    <property type="project" value="InterPro"/>
</dbReference>
<dbReference type="PANTHER" id="PTHR45651">
    <property type="entry name" value="CYCLIC NUCLEOTIDE-GATED ION CHANNEL 15-RELATED-RELATED"/>
    <property type="match status" value="1"/>
</dbReference>
<dbReference type="InterPro" id="IPR000595">
    <property type="entry name" value="cNMP-bd_dom"/>
</dbReference>
<evidence type="ECO:0000256" key="4">
    <source>
        <dbReference type="ARBA" id="ARBA00022692"/>
    </source>
</evidence>
<evidence type="ECO:0000259" key="11">
    <source>
        <dbReference type="PROSITE" id="PS50042"/>
    </source>
</evidence>
<proteinExistence type="inferred from homology"/>
<dbReference type="GO" id="GO:0012505">
    <property type="term" value="C:endomembrane system"/>
    <property type="evidence" value="ECO:0007669"/>
    <property type="project" value="UniProtKB-SubCell"/>
</dbReference>
<dbReference type="InterPro" id="IPR005821">
    <property type="entry name" value="Ion_trans_dom"/>
</dbReference>
<evidence type="ECO:0000256" key="9">
    <source>
        <dbReference type="ARBA" id="ARBA00023303"/>
    </source>
</evidence>
<evidence type="ECO:0000313" key="13">
    <source>
        <dbReference type="Proteomes" id="UP000230069"/>
    </source>
</evidence>
<dbReference type="Pfam" id="PF00520">
    <property type="entry name" value="Ion_trans"/>
    <property type="match status" value="1"/>
</dbReference>
<keyword evidence="9" id="KW-0407">Ion channel</keyword>
<dbReference type="InterPro" id="IPR014710">
    <property type="entry name" value="RmlC-like_jellyroll"/>
</dbReference>
<dbReference type="Gene3D" id="2.60.120.10">
    <property type="entry name" value="Jelly Rolls"/>
    <property type="match status" value="1"/>
</dbReference>
<dbReference type="PANTHER" id="PTHR45651:SF5">
    <property type="entry name" value="CYCLIC NUCLEOTIDE-GATED ION CHANNEL 1"/>
    <property type="match status" value="1"/>
</dbReference>
<dbReference type="GO" id="GO:0016020">
    <property type="term" value="C:membrane"/>
    <property type="evidence" value="ECO:0007669"/>
    <property type="project" value="InterPro"/>
</dbReference>
<evidence type="ECO:0000256" key="3">
    <source>
        <dbReference type="ARBA" id="ARBA00022448"/>
    </source>
</evidence>
<evidence type="ECO:0000256" key="2">
    <source>
        <dbReference type="ARBA" id="ARBA00010486"/>
    </source>
</evidence>
<feature type="transmembrane region" description="Helical" evidence="10">
    <location>
        <begin position="382"/>
        <end position="400"/>
    </location>
</feature>
<dbReference type="FunCoup" id="A0A2G5CTN8">
    <property type="interactions" value="252"/>
</dbReference>
<dbReference type="AlphaFoldDB" id="A0A2G5CTN8"/>
<keyword evidence="13" id="KW-1185">Reference proteome</keyword>
<feature type="transmembrane region" description="Helical" evidence="10">
    <location>
        <begin position="260"/>
        <end position="281"/>
    </location>
</feature>
<dbReference type="EMBL" id="KZ305054">
    <property type="protein sequence ID" value="PIA34646.1"/>
    <property type="molecule type" value="Genomic_DNA"/>
</dbReference>
<organism evidence="12 13">
    <name type="scientific">Aquilegia coerulea</name>
    <name type="common">Rocky mountain columbine</name>
    <dbReference type="NCBI Taxonomy" id="218851"/>
    <lineage>
        <taxon>Eukaryota</taxon>
        <taxon>Viridiplantae</taxon>
        <taxon>Streptophyta</taxon>
        <taxon>Embryophyta</taxon>
        <taxon>Tracheophyta</taxon>
        <taxon>Spermatophyta</taxon>
        <taxon>Magnoliopsida</taxon>
        <taxon>Ranunculales</taxon>
        <taxon>Ranunculaceae</taxon>
        <taxon>Thalictroideae</taxon>
        <taxon>Aquilegia</taxon>
    </lineage>
</organism>
<evidence type="ECO:0000256" key="5">
    <source>
        <dbReference type="ARBA" id="ARBA00022989"/>
    </source>
</evidence>
<dbReference type="PRINTS" id="PR01463">
    <property type="entry name" value="EAGCHANLFMLY"/>
</dbReference>
<keyword evidence="6" id="KW-0406">Ion transport</keyword>
<gene>
    <name evidence="12" type="ORF">AQUCO_03700138v1</name>
</gene>
<evidence type="ECO:0000313" key="12">
    <source>
        <dbReference type="EMBL" id="PIA34646.1"/>
    </source>
</evidence>
<protein>
    <recommendedName>
        <fullName evidence="11">Cyclic nucleotide-binding domain-containing protein</fullName>
    </recommendedName>
</protein>
<feature type="transmembrane region" description="Helical" evidence="10">
    <location>
        <begin position="99"/>
        <end position="119"/>
    </location>
</feature>
<evidence type="ECO:0000256" key="6">
    <source>
        <dbReference type="ARBA" id="ARBA00023065"/>
    </source>
</evidence>
<keyword evidence="8" id="KW-1071">Ligand-gated ion channel</keyword>
<keyword evidence="3" id="KW-0813">Transport</keyword>
<evidence type="ECO:0000256" key="7">
    <source>
        <dbReference type="ARBA" id="ARBA00023136"/>
    </source>
</evidence>
<evidence type="ECO:0000256" key="8">
    <source>
        <dbReference type="ARBA" id="ARBA00023286"/>
    </source>
</evidence>
<dbReference type="InterPro" id="IPR018490">
    <property type="entry name" value="cNMP-bd_dom_sf"/>
</dbReference>
<dbReference type="SMART" id="SM00100">
    <property type="entry name" value="cNMP"/>
    <property type="match status" value="1"/>
</dbReference>
<dbReference type="EMBL" id="KZ305054">
    <property type="protein sequence ID" value="PIA34647.1"/>
    <property type="molecule type" value="Genomic_DNA"/>
</dbReference>
<accession>A0A2G5CTN8</accession>
<evidence type="ECO:0000256" key="10">
    <source>
        <dbReference type="SAM" id="Phobius"/>
    </source>
</evidence>